<proteinExistence type="predicted"/>
<comment type="caution">
    <text evidence="1">The sequence shown here is derived from an EMBL/GenBank/DDBJ whole genome shotgun (WGS) entry which is preliminary data.</text>
</comment>
<sequence length="246" mass="26933">MRHVVAALTASCESRCLFCCCPGLARIDIGRCSRPVRSLRRLRQTSHRIQGHGSGSTTTTLCKASGSWAKPSFKDVAQKVQRHFLEAAVPEFGVPYTDALQSFVQAGVAAYRSGYSIASINLQLQMARNTGVAAIDTALQGRQLQQDEIDLRSGWLATVYIALDAIKFPAEDSPGQLGLDQRLDIFARNVVNLAGKGYDMKRVKLQEVLDMDPITGPPRTPLESAVLSQAIRIVFMTLEAARQQRS</sequence>
<name>A0AAW1Q788_9CHLO</name>
<accession>A0AAW1Q788</accession>
<organism evidence="1 2">
    <name type="scientific">[Myrmecia] bisecta</name>
    <dbReference type="NCBI Taxonomy" id="41462"/>
    <lineage>
        <taxon>Eukaryota</taxon>
        <taxon>Viridiplantae</taxon>
        <taxon>Chlorophyta</taxon>
        <taxon>core chlorophytes</taxon>
        <taxon>Trebouxiophyceae</taxon>
        <taxon>Trebouxiales</taxon>
        <taxon>Trebouxiaceae</taxon>
        <taxon>Myrmecia</taxon>
    </lineage>
</organism>
<dbReference type="Proteomes" id="UP001489004">
    <property type="component" value="Unassembled WGS sequence"/>
</dbReference>
<evidence type="ECO:0000313" key="2">
    <source>
        <dbReference type="Proteomes" id="UP001489004"/>
    </source>
</evidence>
<dbReference type="EMBL" id="JALJOR010000005">
    <property type="protein sequence ID" value="KAK9817217.1"/>
    <property type="molecule type" value="Genomic_DNA"/>
</dbReference>
<dbReference type="AlphaFoldDB" id="A0AAW1Q788"/>
<protein>
    <submittedName>
        <fullName evidence="1">Uncharacterized protein</fullName>
    </submittedName>
</protein>
<evidence type="ECO:0000313" key="1">
    <source>
        <dbReference type="EMBL" id="KAK9817217.1"/>
    </source>
</evidence>
<reference evidence="1 2" key="1">
    <citation type="journal article" date="2024" name="Nat. Commun.">
        <title>Phylogenomics reveals the evolutionary origins of lichenization in chlorophyte algae.</title>
        <authorList>
            <person name="Puginier C."/>
            <person name="Libourel C."/>
            <person name="Otte J."/>
            <person name="Skaloud P."/>
            <person name="Haon M."/>
            <person name="Grisel S."/>
            <person name="Petersen M."/>
            <person name="Berrin J.G."/>
            <person name="Delaux P.M."/>
            <person name="Dal Grande F."/>
            <person name="Keller J."/>
        </authorList>
    </citation>
    <scope>NUCLEOTIDE SEQUENCE [LARGE SCALE GENOMIC DNA]</scope>
    <source>
        <strain evidence="1 2">SAG 2043</strain>
    </source>
</reference>
<keyword evidence="2" id="KW-1185">Reference proteome</keyword>
<gene>
    <name evidence="1" type="ORF">WJX72_011205</name>
</gene>